<evidence type="ECO:0000313" key="4">
    <source>
        <dbReference type="EMBL" id="KAE8289217.1"/>
    </source>
</evidence>
<dbReference type="InterPro" id="IPR001304">
    <property type="entry name" value="C-type_lectin-like"/>
</dbReference>
<dbReference type="PANTHER" id="PTHR45784">
    <property type="entry name" value="C-TYPE LECTIN DOMAIN FAMILY 20 MEMBER A-RELATED"/>
    <property type="match status" value="1"/>
</dbReference>
<dbReference type="AlphaFoldDB" id="A0A6G0ICZ0"/>
<dbReference type="SUPFAM" id="SSF56436">
    <property type="entry name" value="C-type lectin-like"/>
    <property type="match status" value="1"/>
</dbReference>
<dbReference type="InterPro" id="IPR016186">
    <property type="entry name" value="C-type_lectin-like/link_sf"/>
</dbReference>
<feature type="region of interest" description="Disordered" evidence="2">
    <location>
        <begin position="139"/>
        <end position="161"/>
    </location>
</feature>
<feature type="compositionally biased region" description="Gly residues" evidence="2">
    <location>
        <begin position="150"/>
        <end position="161"/>
    </location>
</feature>
<evidence type="ECO:0000256" key="1">
    <source>
        <dbReference type="ARBA" id="ARBA00023157"/>
    </source>
</evidence>
<dbReference type="EMBL" id="REGW02000012">
    <property type="protein sequence ID" value="KAE8289217.1"/>
    <property type="molecule type" value="Genomic_DNA"/>
</dbReference>
<dbReference type="PANTHER" id="PTHR45784:SF3">
    <property type="entry name" value="C-TYPE LECTIN DOMAIN FAMILY 4 MEMBER K-LIKE-RELATED"/>
    <property type="match status" value="1"/>
</dbReference>
<dbReference type="CDD" id="cd00037">
    <property type="entry name" value="CLECT"/>
    <property type="match status" value="1"/>
</dbReference>
<dbReference type="InterPro" id="IPR016187">
    <property type="entry name" value="CTDL_fold"/>
</dbReference>
<keyword evidence="5" id="KW-1185">Reference proteome</keyword>
<evidence type="ECO:0000313" key="5">
    <source>
        <dbReference type="Proteomes" id="UP000424527"/>
    </source>
</evidence>
<dbReference type="Gene3D" id="3.10.100.10">
    <property type="entry name" value="Mannose-Binding Protein A, subunit A"/>
    <property type="match status" value="1"/>
</dbReference>
<name>A0A6G0ICZ0_LARCR</name>
<comment type="caution">
    <text evidence="4">The sequence shown here is derived from an EMBL/GenBank/DDBJ whole genome shotgun (WGS) entry which is preliminary data.</text>
</comment>
<dbReference type="Proteomes" id="UP000424527">
    <property type="component" value="Unassembled WGS sequence"/>
</dbReference>
<reference evidence="4 5" key="1">
    <citation type="submission" date="2019-07" db="EMBL/GenBank/DDBJ databases">
        <title>Chromosome genome assembly for large yellow croaker.</title>
        <authorList>
            <person name="Xiao S."/>
        </authorList>
    </citation>
    <scope>NUCLEOTIDE SEQUENCE [LARGE SCALE GENOMIC DNA]</scope>
    <source>
        <strain evidence="4">JMULYC20181020</strain>
        <tissue evidence="4">Muscle</tissue>
    </source>
</reference>
<evidence type="ECO:0000259" key="3">
    <source>
        <dbReference type="PROSITE" id="PS50041"/>
    </source>
</evidence>
<dbReference type="Pfam" id="PF00059">
    <property type="entry name" value="Lectin_C"/>
    <property type="match status" value="1"/>
</dbReference>
<feature type="domain" description="C-type lectin" evidence="3">
    <location>
        <begin position="1"/>
        <end position="82"/>
    </location>
</feature>
<gene>
    <name evidence="4" type="ORF">D5F01_LYC13098</name>
</gene>
<protein>
    <recommendedName>
        <fullName evidence="3">C-type lectin domain-containing protein</fullName>
    </recommendedName>
</protein>
<keyword evidence="1" id="KW-1015">Disulfide bond</keyword>
<sequence>MAMIENVEQNNEVNAAKSDARTVWIGLYRVPWVWSDKSQSSFTHWQSGRPNNYLNKQFCVAENEQHKWDDVYCEIERPFICHQVSRLRRVVRVKLRTDADISDPAISTQILQKLSAALASQGWTDVNLKWRIEPKKLAEAGVQSKETGGQPNGKGPPGKNN</sequence>
<dbReference type="PROSITE" id="PS00615">
    <property type="entry name" value="C_TYPE_LECTIN_1"/>
    <property type="match status" value="1"/>
</dbReference>
<proteinExistence type="predicted"/>
<evidence type="ECO:0000256" key="2">
    <source>
        <dbReference type="SAM" id="MobiDB-lite"/>
    </source>
</evidence>
<accession>A0A6G0ICZ0</accession>
<dbReference type="PROSITE" id="PS50041">
    <property type="entry name" value="C_TYPE_LECTIN_2"/>
    <property type="match status" value="1"/>
</dbReference>
<organism evidence="4 5">
    <name type="scientific">Larimichthys crocea</name>
    <name type="common">Large yellow croaker</name>
    <name type="synonym">Pseudosciaena crocea</name>
    <dbReference type="NCBI Taxonomy" id="215358"/>
    <lineage>
        <taxon>Eukaryota</taxon>
        <taxon>Metazoa</taxon>
        <taxon>Chordata</taxon>
        <taxon>Craniata</taxon>
        <taxon>Vertebrata</taxon>
        <taxon>Euteleostomi</taxon>
        <taxon>Actinopterygii</taxon>
        <taxon>Neopterygii</taxon>
        <taxon>Teleostei</taxon>
        <taxon>Neoteleostei</taxon>
        <taxon>Acanthomorphata</taxon>
        <taxon>Eupercaria</taxon>
        <taxon>Sciaenidae</taxon>
        <taxon>Larimichthys</taxon>
    </lineage>
</organism>
<dbReference type="InterPro" id="IPR018378">
    <property type="entry name" value="C-type_lectin_CS"/>
</dbReference>